<keyword evidence="5" id="KW-0808">Transferase</keyword>
<dbReference type="Gene3D" id="3.30.565.10">
    <property type="entry name" value="Histidine kinase-like ATPase, C-terminal domain"/>
    <property type="match status" value="1"/>
</dbReference>
<dbReference type="PROSITE" id="PS50112">
    <property type="entry name" value="PAS"/>
    <property type="match status" value="2"/>
</dbReference>
<dbReference type="SMART" id="SM01358">
    <property type="entry name" value="HBM"/>
    <property type="match status" value="1"/>
</dbReference>
<evidence type="ECO:0000256" key="1">
    <source>
        <dbReference type="ARBA" id="ARBA00000085"/>
    </source>
</evidence>
<feature type="transmembrane region" description="Helical" evidence="8">
    <location>
        <begin position="274"/>
        <end position="295"/>
    </location>
</feature>
<sequence length="891" mass="97866">MPFAAFIRRIRSFSLSIGQLTFASFILLLAMIVMTSVASVISIRHIDTTFAELQRLQSLGDVAVDIDRRMNELRLAARDFVTDPDARPERVGAAASALSALLKKTRLELAPEQQDMIDGVTQRLANYREGIERVTALIARRTQLVAALPPVRERFEQAIADVPDRETARSLFRMQNQVAEALLTHDPAAAEQAAQRMRALAINQPALRGAVDAYADAIISVSDTEAQIAEIDKDVLGIEGRQIGRVTELLREVSASRGRLLGVDFAKTLAHDKWQSIILGTLGVLIGLVAALFVVRRTVRPLKAIATAIRSLAAGKKDASIPATDINNEIGDIARAAEVFRRTLVDADAAREAAVHALAEQRLAEESYRKLFQGSVDGIYVTTPGGVLLNANPALARIMGYATPQGLIEGISDIAQTVYVHPAARAEYQSLMQRDGMVREFEYQVRARDGTILWLSDSATAVRDDRDQVIRYEGTVRDITDQKRAEDAIAEGRRLLQQVIDTVPAVINVKDKQLRYVLMNRYMAGIFGVEPADAIGRTTSDLMSRYGAQKTDENDKRVLASGRGLGFYEEEYLDSQGKLRQWLVNKMPLLDAEGEIERIVTVALDIGERKRGEQEMRKAKDAAEAALRNLRETQNSLIEAEKLAALGRLVAGVAHEVNNPVGISLTVASSLERKTALFAAEVERGNLRRSSLSEFLETSRDASSQLVANLNRAAELITSFKQVAADRNYSDQRTFDLGDLTEQVVMSLRPGLRKHNLSLTVDCQPNLTMNSYPGPYGQVLTNLFLNAVAHAFPDGKPGAVDIQVRASGKDNVEIIFSDNGCGMSLDVRRRAFDPFFTTRRDQGGTGLGLHIVYSIVTNRLGGRLDLDSEPGKGTRIQIILPRVAPLEQAAE</sequence>
<dbReference type="SMART" id="SM00304">
    <property type="entry name" value="HAMP"/>
    <property type="match status" value="1"/>
</dbReference>
<dbReference type="PROSITE" id="PS50109">
    <property type="entry name" value="HIS_KIN"/>
    <property type="match status" value="1"/>
</dbReference>
<evidence type="ECO:0000259" key="9">
    <source>
        <dbReference type="PROSITE" id="PS50109"/>
    </source>
</evidence>
<dbReference type="Pfam" id="PF08447">
    <property type="entry name" value="PAS_3"/>
    <property type="match status" value="1"/>
</dbReference>
<feature type="domain" description="PAC" evidence="11">
    <location>
        <begin position="439"/>
        <end position="491"/>
    </location>
</feature>
<dbReference type="EC" id="2.7.13.3" evidence="3"/>
<keyword evidence="6" id="KW-0418">Kinase</keyword>
<accession>A0A1M7DHV2</accession>
<evidence type="ECO:0000313" key="14">
    <source>
        <dbReference type="Proteomes" id="UP000189935"/>
    </source>
</evidence>
<dbReference type="InterPro" id="IPR036890">
    <property type="entry name" value="HATPase_C_sf"/>
</dbReference>
<dbReference type="GO" id="GO:0007165">
    <property type="term" value="P:signal transduction"/>
    <property type="evidence" value="ECO:0007669"/>
    <property type="project" value="InterPro"/>
</dbReference>
<dbReference type="GO" id="GO:0016020">
    <property type="term" value="C:membrane"/>
    <property type="evidence" value="ECO:0007669"/>
    <property type="project" value="UniProtKB-SubCell"/>
</dbReference>
<dbReference type="SUPFAM" id="SSF55785">
    <property type="entry name" value="PYP-like sensor domain (PAS domain)"/>
    <property type="match status" value="2"/>
</dbReference>
<keyword evidence="8" id="KW-0472">Membrane</keyword>
<feature type="domain" description="PAS" evidence="10">
    <location>
        <begin position="364"/>
        <end position="405"/>
    </location>
</feature>
<evidence type="ECO:0000313" key="13">
    <source>
        <dbReference type="EMBL" id="SHL79040.1"/>
    </source>
</evidence>
<feature type="domain" description="PAC" evidence="11">
    <location>
        <begin position="566"/>
        <end position="618"/>
    </location>
</feature>
<dbReference type="InterPro" id="IPR013656">
    <property type="entry name" value="PAS_4"/>
</dbReference>
<reference evidence="13 14" key="1">
    <citation type="submission" date="2016-11" db="EMBL/GenBank/DDBJ databases">
        <authorList>
            <person name="Jaros S."/>
            <person name="Januszkiewicz K."/>
            <person name="Wedrychowicz H."/>
        </authorList>
    </citation>
    <scope>NUCLEOTIDE SEQUENCE [LARGE SCALE GENOMIC DNA]</scope>
    <source>
        <strain evidence="13 14">GAS499</strain>
    </source>
</reference>
<dbReference type="OrthoDB" id="7818322at2"/>
<dbReference type="Proteomes" id="UP000189935">
    <property type="component" value="Chromosome I"/>
</dbReference>
<evidence type="ECO:0000256" key="6">
    <source>
        <dbReference type="ARBA" id="ARBA00022777"/>
    </source>
</evidence>
<feature type="domain" description="PAS" evidence="10">
    <location>
        <begin position="492"/>
        <end position="562"/>
    </location>
</feature>
<evidence type="ECO:0000256" key="8">
    <source>
        <dbReference type="SAM" id="Phobius"/>
    </source>
</evidence>
<dbReference type="InterPro" id="IPR032255">
    <property type="entry name" value="HBM"/>
</dbReference>
<dbReference type="Pfam" id="PF08448">
    <property type="entry name" value="PAS_4"/>
    <property type="match status" value="1"/>
</dbReference>
<dbReference type="Gene3D" id="1.10.287.130">
    <property type="match status" value="1"/>
</dbReference>
<dbReference type="InterPro" id="IPR013655">
    <property type="entry name" value="PAS_fold_3"/>
</dbReference>
<proteinExistence type="predicted"/>
<dbReference type="CDD" id="cd00130">
    <property type="entry name" value="PAS"/>
    <property type="match status" value="2"/>
</dbReference>
<dbReference type="PRINTS" id="PR00344">
    <property type="entry name" value="BCTRLSENSOR"/>
</dbReference>
<dbReference type="InterPro" id="IPR003594">
    <property type="entry name" value="HATPase_dom"/>
</dbReference>
<evidence type="ECO:0000259" key="11">
    <source>
        <dbReference type="PROSITE" id="PS50113"/>
    </source>
</evidence>
<keyword evidence="4" id="KW-0597">Phosphoprotein</keyword>
<protein>
    <recommendedName>
        <fullName evidence="3">histidine kinase</fullName>
        <ecNumber evidence="3">2.7.13.3</ecNumber>
    </recommendedName>
</protein>
<dbReference type="RefSeq" id="WP_079543927.1">
    <property type="nucleotide sequence ID" value="NZ_LT670844.1"/>
</dbReference>
<dbReference type="InterPro" id="IPR005467">
    <property type="entry name" value="His_kinase_dom"/>
</dbReference>
<dbReference type="SUPFAM" id="SSF55874">
    <property type="entry name" value="ATPase domain of HSP90 chaperone/DNA topoisomerase II/histidine kinase"/>
    <property type="match status" value="1"/>
</dbReference>
<evidence type="ECO:0000256" key="4">
    <source>
        <dbReference type="ARBA" id="ARBA00022553"/>
    </source>
</evidence>
<comment type="catalytic activity">
    <reaction evidence="1">
        <text>ATP + protein L-histidine = ADP + protein N-phospho-L-histidine.</text>
        <dbReference type="EC" id="2.7.13.3"/>
    </reaction>
</comment>
<dbReference type="SMART" id="SM00387">
    <property type="entry name" value="HATPase_c"/>
    <property type="match status" value="1"/>
</dbReference>
<gene>
    <name evidence="13" type="ORF">SAMN05444159_6826</name>
</gene>
<dbReference type="PROSITE" id="PS50885">
    <property type="entry name" value="HAMP"/>
    <property type="match status" value="1"/>
</dbReference>
<dbReference type="InterPro" id="IPR003660">
    <property type="entry name" value="HAMP_dom"/>
</dbReference>
<dbReference type="GO" id="GO:0004673">
    <property type="term" value="F:protein histidine kinase activity"/>
    <property type="evidence" value="ECO:0007669"/>
    <property type="project" value="UniProtKB-EC"/>
</dbReference>
<dbReference type="Pfam" id="PF02518">
    <property type="entry name" value="HATPase_c"/>
    <property type="match status" value="1"/>
</dbReference>
<evidence type="ECO:0000256" key="5">
    <source>
        <dbReference type="ARBA" id="ARBA00022679"/>
    </source>
</evidence>
<dbReference type="NCBIfam" id="TIGR00229">
    <property type="entry name" value="sensory_box"/>
    <property type="match status" value="2"/>
</dbReference>
<keyword evidence="8" id="KW-0812">Transmembrane</keyword>
<dbReference type="InterPro" id="IPR000700">
    <property type="entry name" value="PAS-assoc_C"/>
</dbReference>
<dbReference type="SMART" id="SM00091">
    <property type="entry name" value="PAS"/>
    <property type="match status" value="2"/>
</dbReference>
<dbReference type="PANTHER" id="PTHR43065">
    <property type="entry name" value="SENSOR HISTIDINE KINASE"/>
    <property type="match status" value="1"/>
</dbReference>
<dbReference type="InterPro" id="IPR035965">
    <property type="entry name" value="PAS-like_dom_sf"/>
</dbReference>
<dbReference type="Gene3D" id="6.10.340.10">
    <property type="match status" value="1"/>
</dbReference>
<feature type="transmembrane region" description="Helical" evidence="8">
    <location>
        <begin position="20"/>
        <end position="41"/>
    </location>
</feature>
<dbReference type="CDD" id="cd06225">
    <property type="entry name" value="HAMP"/>
    <property type="match status" value="1"/>
</dbReference>
<feature type="coiled-coil region" evidence="7">
    <location>
        <begin position="609"/>
        <end position="643"/>
    </location>
</feature>
<keyword evidence="8" id="KW-1133">Transmembrane helix</keyword>
<feature type="domain" description="HAMP" evidence="12">
    <location>
        <begin position="296"/>
        <end position="349"/>
    </location>
</feature>
<dbReference type="InterPro" id="IPR001610">
    <property type="entry name" value="PAC"/>
</dbReference>
<dbReference type="PANTHER" id="PTHR43065:SF42">
    <property type="entry name" value="TWO-COMPONENT SENSOR PPRA"/>
    <property type="match status" value="1"/>
</dbReference>
<dbReference type="InterPro" id="IPR000014">
    <property type="entry name" value="PAS"/>
</dbReference>
<feature type="domain" description="Histidine kinase" evidence="9">
    <location>
        <begin position="652"/>
        <end position="884"/>
    </location>
</feature>
<evidence type="ECO:0000256" key="3">
    <source>
        <dbReference type="ARBA" id="ARBA00012438"/>
    </source>
</evidence>
<dbReference type="AlphaFoldDB" id="A0A1M7DHV2"/>
<evidence type="ECO:0000259" key="10">
    <source>
        <dbReference type="PROSITE" id="PS50112"/>
    </source>
</evidence>
<dbReference type="Gene3D" id="3.30.450.20">
    <property type="entry name" value="PAS domain"/>
    <property type="match status" value="2"/>
</dbReference>
<dbReference type="Pfam" id="PF00672">
    <property type="entry name" value="HAMP"/>
    <property type="match status" value="1"/>
</dbReference>
<evidence type="ECO:0000256" key="2">
    <source>
        <dbReference type="ARBA" id="ARBA00004370"/>
    </source>
</evidence>
<comment type="subcellular location">
    <subcellularLocation>
        <location evidence="2">Membrane</location>
    </subcellularLocation>
</comment>
<dbReference type="PROSITE" id="PS50113">
    <property type="entry name" value="PAC"/>
    <property type="match status" value="2"/>
</dbReference>
<keyword evidence="7" id="KW-0175">Coiled coil</keyword>
<dbReference type="SUPFAM" id="SSF158472">
    <property type="entry name" value="HAMP domain-like"/>
    <property type="match status" value="1"/>
</dbReference>
<organism evidence="13 14">
    <name type="scientific">Bradyrhizobium lablabi</name>
    <dbReference type="NCBI Taxonomy" id="722472"/>
    <lineage>
        <taxon>Bacteria</taxon>
        <taxon>Pseudomonadati</taxon>
        <taxon>Pseudomonadota</taxon>
        <taxon>Alphaproteobacteria</taxon>
        <taxon>Hyphomicrobiales</taxon>
        <taxon>Nitrobacteraceae</taxon>
        <taxon>Bradyrhizobium</taxon>
    </lineage>
</organism>
<evidence type="ECO:0000259" key="12">
    <source>
        <dbReference type="PROSITE" id="PS50885"/>
    </source>
</evidence>
<dbReference type="InterPro" id="IPR004358">
    <property type="entry name" value="Sig_transdc_His_kin-like_C"/>
</dbReference>
<name>A0A1M7DHV2_9BRAD</name>
<dbReference type="EMBL" id="LT670844">
    <property type="protein sequence ID" value="SHL79040.1"/>
    <property type="molecule type" value="Genomic_DNA"/>
</dbReference>
<dbReference type="SMART" id="SM00086">
    <property type="entry name" value="PAC"/>
    <property type="match status" value="2"/>
</dbReference>
<evidence type="ECO:0000256" key="7">
    <source>
        <dbReference type="SAM" id="Coils"/>
    </source>
</evidence>